<name>A0A4Q1CJ48_9BACT</name>
<evidence type="ECO:0000313" key="8">
    <source>
        <dbReference type="EMBL" id="RXK60671.1"/>
    </source>
</evidence>
<dbReference type="CDD" id="cd17535">
    <property type="entry name" value="REC_NarL-like"/>
    <property type="match status" value="1"/>
</dbReference>
<dbReference type="EMBL" id="SDHW01000002">
    <property type="protein sequence ID" value="RXK60671.1"/>
    <property type="molecule type" value="Genomic_DNA"/>
</dbReference>
<evidence type="ECO:0000256" key="1">
    <source>
        <dbReference type="ARBA" id="ARBA00022553"/>
    </source>
</evidence>
<evidence type="ECO:0000256" key="4">
    <source>
        <dbReference type="ARBA" id="ARBA00023163"/>
    </source>
</evidence>
<dbReference type="PROSITE" id="PS50110">
    <property type="entry name" value="RESPONSE_REGULATORY"/>
    <property type="match status" value="1"/>
</dbReference>
<gene>
    <name evidence="8" type="ORF">ESA94_09410</name>
</gene>
<dbReference type="InterPro" id="IPR058245">
    <property type="entry name" value="NreC/VraR/RcsB-like_REC"/>
</dbReference>
<dbReference type="SUPFAM" id="SSF46894">
    <property type="entry name" value="C-terminal effector domain of the bipartite response regulators"/>
    <property type="match status" value="1"/>
</dbReference>
<dbReference type="Pfam" id="PF00072">
    <property type="entry name" value="Response_reg"/>
    <property type="match status" value="1"/>
</dbReference>
<dbReference type="SMART" id="SM00448">
    <property type="entry name" value="REC"/>
    <property type="match status" value="1"/>
</dbReference>
<dbReference type="GO" id="GO:0000160">
    <property type="term" value="P:phosphorelay signal transduction system"/>
    <property type="evidence" value="ECO:0007669"/>
    <property type="project" value="InterPro"/>
</dbReference>
<dbReference type="GO" id="GO:0006355">
    <property type="term" value="P:regulation of DNA-templated transcription"/>
    <property type="evidence" value="ECO:0007669"/>
    <property type="project" value="InterPro"/>
</dbReference>
<dbReference type="InterPro" id="IPR000792">
    <property type="entry name" value="Tscrpt_reg_LuxR_C"/>
</dbReference>
<evidence type="ECO:0000256" key="2">
    <source>
        <dbReference type="ARBA" id="ARBA00023015"/>
    </source>
</evidence>
<dbReference type="PANTHER" id="PTHR43214">
    <property type="entry name" value="TWO-COMPONENT RESPONSE REGULATOR"/>
    <property type="match status" value="1"/>
</dbReference>
<dbReference type="Proteomes" id="UP000290204">
    <property type="component" value="Unassembled WGS sequence"/>
</dbReference>
<evidence type="ECO:0000256" key="3">
    <source>
        <dbReference type="ARBA" id="ARBA00023125"/>
    </source>
</evidence>
<feature type="modified residue" description="4-aspartylphosphate" evidence="5">
    <location>
        <position position="58"/>
    </location>
</feature>
<dbReference type="SUPFAM" id="SSF52172">
    <property type="entry name" value="CheY-like"/>
    <property type="match status" value="1"/>
</dbReference>
<protein>
    <submittedName>
        <fullName evidence="8">Response regulator transcription factor</fullName>
    </submittedName>
</protein>
<keyword evidence="3" id="KW-0238">DNA-binding</keyword>
<evidence type="ECO:0000259" key="7">
    <source>
        <dbReference type="PROSITE" id="PS50110"/>
    </source>
</evidence>
<keyword evidence="9" id="KW-1185">Reference proteome</keyword>
<keyword evidence="1 5" id="KW-0597">Phosphoprotein</keyword>
<dbReference type="InterPro" id="IPR039420">
    <property type="entry name" value="WalR-like"/>
</dbReference>
<dbReference type="CDD" id="cd06170">
    <property type="entry name" value="LuxR_C_like"/>
    <property type="match status" value="1"/>
</dbReference>
<feature type="domain" description="Response regulatory" evidence="7">
    <location>
        <begin position="7"/>
        <end position="123"/>
    </location>
</feature>
<keyword evidence="4" id="KW-0804">Transcription</keyword>
<evidence type="ECO:0000259" key="6">
    <source>
        <dbReference type="PROSITE" id="PS50043"/>
    </source>
</evidence>
<keyword evidence="2" id="KW-0805">Transcription regulation</keyword>
<dbReference type="Pfam" id="PF00196">
    <property type="entry name" value="GerE"/>
    <property type="match status" value="1"/>
</dbReference>
<comment type="caution">
    <text evidence="8">The sequence shown here is derived from an EMBL/GenBank/DDBJ whole genome shotgun (WGS) entry which is preliminary data.</text>
</comment>
<dbReference type="PROSITE" id="PS50043">
    <property type="entry name" value="HTH_LUXR_2"/>
    <property type="match status" value="1"/>
</dbReference>
<dbReference type="InterPro" id="IPR011006">
    <property type="entry name" value="CheY-like_superfamily"/>
</dbReference>
<dbReference type="InterPro" id="IPR001789">
    <property type="entry name" value="Sig_transdc_resp-reg_receiver"/>
</dbReference>
<dbReference type="OrthoDB" id="9797341at2"/>
<evidence type="ECO:0000256" key="5">
    <source>
        <dbReference type="PROSITE-ProRule" id="PRU00169"/>
    </source>
</evidence>
<dbReference type="SMART" id="SM00421">
    <property type="entry name" value="HTH_LUXR"/>
    <property type="match status" value="1"/>
</dbReference>
<proteinExistence type="predicted"/>
<dbReference type="Gene3D" id="3.40.50.2300">
    <property type="match status" value="1"/>
</dbReference>
<dbReference type="PANTHER" id="PTHR43214:SF41">
    <property type="entry name" value="NITRATE_NITRITE RESPONSE REGULATOR PROTEIN NARP"/>
    <property type="match status" value="1"/>
</dbReference>
<accession>A0A4Q1CJ48</accession>
<dbReference type="AlphaFoldDB" id="A0A4Q1CJ48"/>
<sequence>MTNEKTRIIVADDYPVLAEGIGLMLSNESSLEIIAACANGQELLERVDALQPDVVLTDIEMPVMDGIAATRILKERYPLLGVLAFTMFSDHHLVIDMLQAGANGYLLKSCSKYELLEAIVTARKGLTYFSNDGSMRLFKQLAKTSLPGDENAVVLNETEQEIIRLICEQYASKEIALLTQLSKRTIDKYRDVIMQKTGSVNIAGIVVYAIRHGLYKP</sequence>
<dbReference type="GO" id="GO:0003677">
    <property type="term" value="F:DNA binding"/>
    <property type="evidence" value="ECO:0007669"/>
    <property type="project" value="UniProtKB-KW"/>
</dbReference>
<feature type="domain" description="HTH luxR-type" evidence="6">
    <location>
        <begin position="148"/>
        <end position="213"/>
    </location>
</feature>
<dbReference type="InterPro" id="IPR016032">
    <property type="entry name" value="Sig_transdc_resp-reg_C-effctor"/>
</dbReference>
<organism evidence="8 9">
    <name type="scientific">Lacibacter luteus</name>
    <dbReference type="NCBI Taxonomy" id="2508719"/>
    <lineage>
        <taxon>Bacteria</taxon>
        <taxon>Pseudomonadati</taxon>
        <taxon>Bacteroidota</taxon>
        <taxon>Chitinophagia</taxon>
        <taxon>Chitinophagales</taxon>
        <taxon>Chitinophagaceae</taxon>
        <taxon>Lacibacter</taxon>
    </lineage>
</organism>
<evidence type="ECO:0000313" key="9">
    <source>
        <dbReference type="Proteomes" id="UP000290204"/>
    </source>
</evidence>
<dbReference type="RefSeq" id="WP_129130632.1">
    <property type="nucleotide sequence ID" value="NZ_SDHW01000002.1"/>
</dbReference>
<reference evidence="8 9" key="1">
    <citation type="submission" date="2019-01" db="EMBL/GenBank/DDBJ databases">
        <title>Lacibacter sp. strain TTM-7.</title>
        <authorList>
            <person name="Chen W.-M."/>
        </authorList>
    </citation>
    <scope>NUCLEOTIDE SEQUENCE [LARGE SCALE GENOMIC DNA]</scope>
    <source>
        <strain evidence="8 9">TTM-7</strain>
    </source>
</reference>